<keyword evidence="3" id="KW-1185">Reference proteome</keyword>
<dbReference type="Gene3D" id="3.40.50.300">
    <property type="entry name" value="P-loop containing nucleotide triphosphate hydrolases"/>
    <property type="match status" value="1"/>
</dbReference>
<evidence type="ECO:0000256" key="1">
    <source>
        <dbReference type="SAM" id="MobiDB-lite"/>
    </source>
</evidence>
<dbReference type="Pfam" id="PF13374">
    <property type="entry name" value="TPR_10"/>
    <property type="match status" value="3"/>
</dbReference>
<feature type="compositionally biased region" description="Basic residues" evidence="1">
    <location>
        <begin position="527"/>
        <end position="536"/>
    </location>
</feature>
<dbReference type="SUPFAM" id="SSF48452">
    <property type="entry name" value="TPR-like"/>
    <property type="match status" value="2"/>
</dbReference>
<feature type="region of interest" description="Disordered" evidence="1">
    <location>
        <begin position="205"/>
        <end position="229"/>
    </location>
</feature>
<evidence type="ECO:0000313" key="3">
    <source>
        <dbReference type="Proteomes" id="UP001055940"/>
    </source>
</evidence>
<feature type="compositionally biased region" description="Basic and acidic residues" evidence="1">
    <location>
        <begin position="1"/>
        <end position="18"/>
    </location>
</feature>
<gene>
    <name evidence="2" type="ORF">NE857_06800</name>
</gene>
<reference evidence="2" key="1">
    <citation type="submission" date="2022-06" db="EMBL/GenBank/DDBJ databases">
        <authorList>
            <person name="Ping M."/>
        </authorList>
    </citation>
    <scope>NUCLEOTIDE SEQUENCE</scope>
    <source>
        <strain evidence="2">JCM11759T</strain>
    </source>
</reference>
<feature type="region of interest" description="Disordered" evidence="1">
    <location>
        <begin position="1"/>
        <end position="47"/>
    </location>
</feature>
<dbReference type="Proteomes" id="UP001055940">
    <property type="component" value="Chromosome"/>
</dbReference>
<protein>
    <submittedName>
        <fullName evidence="2">Tetratricopeptide repeat protein</fullName>
    </submittedName>
</protein>
<dbReference type="SUPFAM" id="SSF52540">
    <property type="entry name" value="P-loop containing nucleoside triphosphate hydrolases"/>
    <property type="match status" value="1"/>
</dbReference>
<dbReference type="PANTHER" id="PTHR46082">
    <property type="entry name" value="ATP/GTP-BINDING PROTEIN-RELATED"/>
    <property type="match status" value="1"/>
</dbReference>
<dbReference type="InterPro" id="IPR053137">
    <property type="entry name" value="NLR-like"/>
</dbReference>
<evidence type="ECO:0000313" key="2">
    <source>
        <dbReference type="EMBL" id="USY21322.1"/>
    </source>
</evidence>
<feature type="region of interest" description="Disordered" evidence="1">
    <location>
        <begin position="522"/>
        <end position="554"/>
    </location>
</feature>
<sequence length="829" mass="91266">MSSGHEHRNGTAAGEDRFGNPLGRRPGQPAPANSPSSPGDDFHTSRNPVNWPIRVGLIPEPAAHLRQRALSGVLDEALSTFGGPAAHQVLSGESGVGKTQLAAHHARFLRAHPVPNQRPEVLLWADAATREGVVFAYAQAARQLFARVPGDPELAAGQFLAWLHDPVDAEGRRWLVVWDDLTDPAEVEDLWPPAGRERGRMIVTTRRPGRRSGHDRAPDRESGRDPARELSRALDLNARRLVTVQEFSPAEADGYLRASFLEAGIDYTDDELRSLTTALGHLPLALAQATAYMADLQLSPAAYLELFHRRTAALADSFPRWATRSPVAVTWELAVERADAHHPEGVARPLMGLIALLDSAATPEQVLVSRPIRNYLGRRTFPARTLARHEVRLALASLERLALVSRDTPLVIGAHHLTQRAALEHTRTRPTREAVRSIADGLVHVWPDTAQDSALGRRLRSNTAVLRERTDGRVRVWSWLWEEGIHPVLFRAGRGLDSSRQMEWAVTYWEVLAEAVAHTLDPDHTGRPHHPRHPQHPHGFGRFERPGQPEAPVGPGPDHLAYWSGATADLAQAQRSFEDLYERQLRVLGPDHLDTLRTRHGLAYLRSRAGDTTGAIVRYRNLLADLERVVGPDRVETLSTRGNLAVCRAESGDLTAAVLSSQELLADQREHLGPDHPNTLNTLHNLAHWRGVAGDAEGAVTELRELVTVQEEVLGPDHPSTLTSRHNLAYWQARAHDTTGAAHALEALVEDRRRVQGPEHPDTLASLRQLERLRRECRARSQSDPSGRPCDDSGARESQAGTNGGNGGAHEVDPNDEPTGPQALNQSWS</sequence>
<dbReference type="Gene3D" id="1.25.40.10">
    <property type="entry name" value="Tetratricopeptide repeat domain"/>
    <property type="match status" value="1"/>
</dbReference>
<dbReference type="PANTHER" id="PTHR46082:SF6">
    <property type="entry name" value="AAA+ ATPASE DOMAIN-CONTAINING PROTEIN-RELATED"/>
    <property type="match status" value="1"/>
</dbReference>
<name>A0ABY5DBC0_9ACTN</name>
<proteinExistence type="predicted"/>
<accession>A0ABY5DBC0</accession>
<feature type="region of interest" description="Disordered" evidence="1">
    <location>
        <begin position="777"/>
        <end position="829"/>
    </location>
</feature>
<dbReference type="InterPro" id="IPR011990">
    <property type="entry name" value="TPR-like_helical_dom_sf"/>
</dbReference>
<dbReference type="EMBL" id="CP099837">
    <property type="protein sequence ID" value="USY21322.1"/>
    <property type="molecule type" value="Genomic_DNA"/>
</dbReference>
<dbReference type="RefSeq" id="WP_254420238.1">
    <property type="nucleotide sequence ID" value="NZ_BAAAJB010000001.1"/>
</dbReference>
<dbReference type="InterPro" id="IPR027417">
    <property type="entry name" value="P-loop_NTPase"/>
</dbReference>
<feature type="compositionally biased region" description="Basic and acidic residues" evidence="1">
    <location>
        <begin position="212"/>
        <end position="229"/>
    </location>
</feature>
<organism evidence="2 3">
    <name type="scientific">Nocardiopsis exhalans</name>
    <dbReference type="NCBI Taxonomy" id="163604"/>
    <lineage>
        <taxon>Bacteria</taxon>
        <taxon>Bacillati</taxon>
        <taxon>Actinomycetota</taxon>
        <taxon>Actinomycetes</taxon>
        <taxon>Streptosporangiales</taxon>
        <taxon>Nocardiopsidaceae</taxon>
        <taxon>Nocardiopsis</taxon>
    </lineage>
</organism>